<protein>
    <recommendedName>
        <fullName evidence="8">Major facilitator superfamily (MFS) profile domain-containing protein</fullName>
    </recommendedName>
</protein>
<comment type="subcellular location">
    <subcellularLocation>
        <location evidence="1">Membrane</location>
        <topology evidence="1">Multi-pass membrane protein</topology>
    </subcellularLocation>
</comment>
<dbReference type="InterPro" id="IPR020846">
    <property type="entry name" value="MFS_dom"/>
</dbReference>
<evidence type="ECO:0000256" key="6">
    <source>
        <dbReference type="ARBA" id="ARBA00023136"/>
    </source>
</evidence>
<dbReference type="PROSITE" id="PS50850">
    <property type="entry name" value="MFS"/>
    <property type="match status" value="1"/>
</dbReference>
<dbReference type="InterPro" id="IPR005828">
    <property type="entry name" value="MFS_sugar_transport-like"/>
</dbReference>
<sequence>DRYGRKMGLFLSALMSSASGIATATATSFPMFVIFRGCVGLGIGGITQLATLYTEFLPITNRAGCIIMTEFFIAIGASVEAVLAMIVMPTLGWRVLVVCSSLPLLIFSF</sequence>
<feature type="transmembrane region" description="Helical" evidence="7">
    <location>
        <begin position="34"/>
        <end position="53"/>
    </location>
</feature>
<proteinExistence type="inferred from homology"/>
<dbReference type="PANTHER" id="PTHR23511">
    <property type="entry name" value="SYNAPTIC VESICLE GLYCOPROTEIN 2"/>
    <property type="match status" value="1"/>
</dbReference>
<dbReference type="Pfam" id="PF00083">
    <property type="entry name" value="Sugar_tr"/>
    <property type="match status" value="1"/>
</dbReference>
<dbReference type="GO" id="GO:0022857">
    <property type="term" value="F:transmembrane transporter activity"/>
    <property type="evidence" value="ECO:0007669"/>
    <property type="project" value="InterPro"/>
</dbReference>
<feature type="non-terminal residue" evidence="9">
    <location>
        <position position="109"/>
    </location>
</feature>
<dbReference type="Proteomes" id="UP001432027">
    <property type="component" value="Unassembled WGS sequence"/>
</dbReference>
<feature type="transmembrane region" description="Helical" evidence="7">
    <location>
        <begin position="65"/>
        <end position="85"/>
    </location>
</feature>
<accession>A0AAV5UIQ9</accession>
<evidence type="ECO:0000256" key="7">
    <source>
        <dbReference type="SAM" id="Phobius"/>
    </source>
</evidence>
<evidence type="ECO:0000256" key="4">
    <source>
        <dbReference type="ARBA" id="ARBA00022692"/>
    </source>
</evidence>
<keyword evidence="5 7" id="KW-1133">Transmembrane helix</keyword>
<gene>
    <name evidence="9" type="ORF">PENTCL1PPCAC_28381</name>
</gene>
<keyword evidence="3" id="KW-0813">Transport</keyword>
<organism evidence="9 10">
    <name type="scientific">Pristionchus entomophagus</name>
    <dbReference type="NCBI Taxonomy" id="358040"/>
    <lineage>
        <taxon>Eukaryota</taxon>
        <taxon>Metazoa</taxon>
        <taxon>Ecdysozoa</taxon>
        <taxon>Nematoda</taxon>
        <taxon>Chromadorea</taxon>
        <taxon>Rhabditida</taxon>
        <taxon>Rhabditina</taxon>
        <taxon>Diplogasteromorpha</taxon>
        <taxon>Diplogasteroidea</taxon>
        <taxon>Neodiplogasteridae</taxon>
        <taxon>Pristionchus</taxon>
    </lineage>
</organism>
<keyword evidence="6 7" id="KW-0472">Membrane</keyword>
<dbReference type="InterPro" id="IPR036259">
    <property type="entry name" value="MFS_trans_sf"/>
</dbReference>
<feature type="non-terminal residue" evidence="9">
    <location>
        <position position="1"/>
    </location>
</feature>
<comment type="caution">
    <text evidence="9">The sequence shown here is derived from an EMBL/GenBank/DDBJ whole genome shotgun (WGS) entry which is preliminary data.</text>
</comment>
<name>A0AAV5UIQ9_9BILA</name>
<dbReference type="Gene3D" id="1.20.1250.20">
    <property type="entry name" value="MFS general substrate transporter like domains"/>
    <property type="match status" value="1"/>
</dbReference>
<evidence type="ECO:0000256" key="3">
    <source>
        <dbReference type="ARBA" id="ARBA00022448"/>
    </source>
</evidence>
<dbReference type="EMBL" id="BTSX01000006">
    <property type="protein sequence ID" value="GMT06207.1"/>
    <property type="molecule type" value="Genomic_DNA"/>
</dbReference>
<keyword evidence="10" id="KW-1185">Reference proteome</keyword>
<dbReference type="AlphaFoldDB" id="A0AAV5UIQ9"/>
<evidence type="ECO:0000256" key="5">
    <source>
        <dbReference type="ARBA" id="ARBA00022989"/>
    </source>
</evidence>
<dbReference type="SUPFAM" id="SSF103473">
    <property type="entry name" value="MFS general substrate transporter"/>
    <property type="match status" value="1"/>
</dbReference>
<evidence type="ECO:0000256" key="2">
    <source>
        <dbReference type="ARBA" id="ARBA00008335"/>
    </source>
</evidence>
<evidence type="ECO:0000259" key="8">
    <source>
        <dbReference type="PROSITE" id="PS50850"/>
    </source>
</evidence>
<evidence type="ECO:0000313" key="10">
    <source>
        <dbReference type="Proteomes" id="UP001432027"/>
    </source>
</evidence>
<reference evidence="9" key="1">
    <citation type="submission" date="2023-10" db="EMBL/GenBank/DDBJ databases">
        <title>Genome assembly of Pristionchus species.</title>
        <authorList>
            <person name="Yoshida K."/>
            <person name="Sommer R.J."/>
        </authorList>
    </citation>
    <scope>NUCLEOTIDE SEQUENCE</scope>
    <source>
        <strain evidence="9">RS0144</strain>
    </source>
</reference>
<dbReference type="GO" id="GO:0016020">
    <property type="term" value="C:membrane"/>
    <property type="evidence" value="ECO:0007669"/>
    <property type="project" value="UniProtKB-SubCell"/>
</dbReference>
<evidence type="ECO:0000256" key="1">
    <source>
        <dbReference type="ARBA" id="ARBA00004141"/>
    </source>
</evidence>
<comment type="similarity">
    <text evidence="2">Belongs to the major facilitator superfamily.</text>
</comment>
<dbReference type="PANTHER" id="PTHR23511:SF5">
    <property type="entry name" value="MAJOR FACILITATOR-TYPE TRANSPORTER HXNZ-RELATED"/>
    <property type="match status" value="1"/>
</dbReference>
<feature type="domain" description="Major facilitator superfamily (MFS) profile" evidence="8">
    <location>
        <begin position="1"/>
        <end position="109"/>
    </location>
</feature>
<evidence type="ECO:0000313" key="9">
    <source>
        <dbReference type="EMBL" id="GMT06207.1"/>
    </source>
</evidence>
<keyword evidence="4 7" id="KW-0812">Transmembrane</keyword>